<dbReference type="Proteomes" id="UP000187464">
    <property type="component" value="Chromosome I"/>
</dbReference>
<evidence type="ECO:0000259" key="2">
    <source>
        <dbReference type="Pfam" id="PF21906"/>
    </source>
</evidence>
<evidence type="ECO:0000313" key="3">
    <source>
        <dbReference type="EMBL" id="SCD20370.1"/>
    </source>
</evidence>
<accession>A0A1R3SZP0</accession>
<dbReference type="KEGG" id="psac:PSM36_1550"/>
<dbReference type="InterPro" id="IPR000086">
    <property type="entry name" value="NUDIX_hydrolase_dom"/>
</dbReference>
<dbReference type="Pfam" id="PF21906">
    <property type="entry name" value="WHD_NrtR"/>
    <property type="match status" value="1"/>
</dbReference>
<dbReference type="PANTHER" id="PTHR43736">
    <property type="entry name" value="ADP-RIBOSE PYROPHOSPHATASE"/>
    <property type="match status" value="1"/>
</dbReference>
<dbReference type="InterPro" id="IPR015797">
    <property type="entry name" value="NUDIX_hydrolase-like_dom_sf"/>
</dbReference>
<dbReference type="CDD" id="cd18873">
    <property type="entry name" value="NUDIX_NadM_like"/>
    <property type="match status" value="1"/>
</dbReference>
<proteinExistence type="predicted"/>
<feature type="domain" description="Nudix hydrolase" evidence="1">
    <location>
        <begin position="18"/>
        <end position="161"/>
    </location>
</feature>
<dbReference type="AlphaFoldDB" id="A0A1R3SZP0"/>
<feature type="domain" description="NrtR DNA-binding winged helix" evidence="2">
    <location>
        <begin position="181"/>
        <end position="240"/>
    </location>
</feature>
<dbReference type="SUPFAM" id="SSF46785">
    <property type="entry name" value="Winged helix' DNA-binding domain"/>
    <property type="match status" value="1"/>
</dbReference>
<dbReference type="Pfam" id="PF00293">
    <property type="entry name" value="NUDIX"/>
    <property type="match status" value="1"/>
</dbReference>
<dbReference type="STRING" id="1642647.PSM36_1550"/>
<keyword evidence="4" id="KW-1185">Reference proteome</keyword>
<name>A0A1R3SZP0_9BACT</name>
<evidence type="ECO:0000259" key="1">
    <source>
        <dbReference type="Pfam" id="PF00293"/>
    </source>
</evidence>
<dbReference type="Gene3D" id="1.10.10.10">
    <property type="entry name" value="Winged helix-like DNA-binding domain superfamily/Winged helix DNA-binding domain"/>
    <property type="match status" value="1"/>
</dbReference>
<dbReference type="RefSeq" id="WP_076930388.1">
    <property type="nucleotide sequence ID" value="NZ_LT605205.1"/>
</dbReference>
<dbReference type="SUPFAM" id="SSF55811">
    <property type="entry name" value="Nudix"/>
    <property type="match status" value="1"/>
</dbReference>
<gene>
    <name evidence="3" type="ORF">PSM36_1550</name>
</gene>
<dbReference type="Gene3D" id="3.90.79.10">
    <property type="entry name" value="Nucleoside Triphosphate Pyrophosphohydrolase"/>
    <property type="match status" value="1"/>
</dbReference>
<reference evidence="3 4" key="1">
    <citation type="submission" date="2016-08" db="EMBL/GenBank/DDBJ databases">
        <authorList>
            <person name="Seilhamer J.J."/>
        </authorList>
    </citation>
    <scope>NUCLEOTIDE SEQUENCE [LARGE SCALE GENOMIC DNA]</scope>
    <source>
        <strain evidence="3">M3/6</strain>
    </source>
</reference>
<organism evidence="3 4">
    <name type="scientific">Proteiniphilum saccharofermentans</name>
    <dbReference type="NCBI Taxonomy" id="1642647"/>
    <lineage>
        <taxon>Bacteria</taxon>
        <taxon>Pseudomonadati</taxon>
        <taxon>Bacteroidota</taxon>
        <taxon>Bacteroidia</taxon>
        <taxon>Bacteroidales</taxon>
        <taxon>Dysgonomonadaceae</taxon>
        <taxon>Proteiniphilum</taxon>
    </lineage>
</organism>
<protein>
    <submittedName>
        <fullName evidence="3">ADP-ribose pyrophosphatase YjhB</fullName>
    </submittedName>
</protein>
<dbReference type="PANTHER" id="PTHR43736:SF4">
    <property type="entry name" value="SLR1690 PROTEIN"/>
    <property type="match status" value="1"/>
</dbReference>
<evidence type="ECO:0000313" key="4">
    <source>
        <dbReference type="Proteomes" id="UP000187464"/>
    </source>
</evidence>
<sequence length="254" mass="29648">MIDNKVSQETSQPIAYNPHVSIDCVVFGFDGEKLKILLIERTIREGDGNYSDKKLPGSIIYQDEDLDTAATRVLNELTGLKNIFLHQFHSFGDPKRTSNPRDKNWLEKTTNTKIGRIVTVGYLALIKISRKIIFESENTTARWYDVKSLSNMKLAFDHNQIAEEALKHIRHQVMLQPYMLFELLPRKFTMTQLRNLYDLILETKSDVRNFQKKMLQIDGLEQLDEVQKNVPYRAPRLYRFNKRKAKISKLKPGF</sequence>
<dbReference type="InterPro" id="IPR054105">
    <property type="entry name" value="WHD_NrtR"/>
</dbReference>
<dbReference type="InterPro" id="IPR036390">
    <property type="entry name" value="WH_DNA-bd_sf"/>
</dbReference>
<dbReference type="EMBL" id="LT605205">
    <property type="protein sequence ID" value="SCD20370.1"/>
    <property type="molecule type" value="Genomic_DNA"/>
</dbReference>
<dbReference type="InterPro" id="IPR036388">
    <property type="entry name" value="WH-like_DNA-bd_sf"/>
</dbReference>